<evidence type="ECO:0000259" key="5">
    <source>
        <dbReference type="PROSITE" id="PS50837"/>
    </source>
</evidence>
<gene>
    <name evidence="6" type="ORF">RDB_LOCUS13754</name>
</gene>
<dbReference type="PROSITE" id="PS50294">
    <property type="entry name" value="WD_REPEATS_REGION"/>
    <property type="match status" value="9"/>
</dbReference>
<dbReference type="InterPro" id="IPR007111">
    <property type="entry name" value="NACHT_NTPase"/>
</dbReference>
<dbReference type="Pfam" id="PF24883">
    <property type="entry name" value="NPHP3_N"/>
    <property type="match status" value="1"/>
</dbReference>
<feature type="repeat" description="WD" evidence="3">
    <location>
        <begin position="1075"/>
        <end position="1116"/>
    </location>
</feature>
<dbReference type="InterPro" id="IPR015943">
    <property type="entry name" value="WD40/YVTN_repeat-like_dom_sf"/>
</dbReference>
<feature type="repeat" description="WD" evidence="3">
    <location>
        <begin position="1243"/>
        <end position="1283"/>
    </location>
</feature>
<feature type="repeat" description="WD" evidence="3">
    <location>
        <begin position="1329"/>
        <end position="1370"/>
    </location>
</feature>
<dbReference type="InterPro" id="IPR027417">
    <property type="entry name" value="P-loop_NTPase"/>
</dbReference>
<evidence type="ECO:0000256" key="2">
    <source>
        <dbReference type="ARBA" id="ARBA00022737"/>
    </source>
</evidence>
<dbReference type="SUPFAM" id="SSF50978">
    <property type="entry name" value="WD40 repeat-like"/>
    <property type="match status" value="2"/>
</dbReference>
<keyword evidence="2" id="KW-0677">Repeat</keyword>
<dbReference type="Proteomes" id="UP000663827">
    <property type="component" value="Unassembled WGS sequence"/>
</dbReference>
<dbReference type="InterPro" id="IPR036322">
    <property type="entry name" value="WD40_repeat_dom_sf"/>
</dbReference>
<name>A0A8H3HWW1_9AGAM</name>
<feature type="repeat" description="WD" evidence="3">
    <location>
        <begin position="946"/>
        <end position="987"/>
    </location>
</feature>
<keyword evidence="1 3" id="KW-0853">WD repeat</keyword>
<feature type="domain" description="NACHT" evidence="5">
    <location>
        <begin position="304"/>
        <end position="451"/>
    </location>
</feature>
<evidence type="ECO:0000256" key="4">
    <source>
        <dbReference type="SAM" id="MobiDB-lite"/>
    </source>
</evidence>
<dbReference type="PROSITE" id="PS50082">
    <property type="entry name" value="WD_REPEATS_2"/>
    <property type="match status" value="11"/>
</dbReference>
<dbReference type="PANTHER" id="PTHR19848">
    <property type="entry name" value="WD40 REPEAT PROTEIN"/>
    <property type="match status" value="1"/>
</dbReference>
<feature type="repeat" description="WD" evidence="3">
    <location>
        <begin position="989"/>
        <end position="1030"/>
    </location>
</feature>
<sequence length="1529" mass="168704">MLLRLKESAKRRLRIGTQPKDHALDALSPDDPSSVPTAVPASALHPSPVAPSFTTGIVQNPNWNSSASSLPLLTFTTGQPLAPNTTDDNTRPALDNRNTTVKAKTRPGAYLWSGLKSLWGILDSSSERFGPLRSAIGELKWWIDLYESTTKNNKDYNELRIKLDSLLGDLSTFISRPTTSAMLPHLITLGSGIQCELELILQKQGVSSTQRFLEVMEGSDEVPSCYQRINSHLERFMFNANLTIWETVDQQATDALIGRISFAPSAMYNAAEAIDVKRGSCAPKTRQTELEKLGEWAHRSQAHNVYWLNGMAGTGKTTIAYSLCAELDNHRKLGASFFCSRMLPECRNVKHILPSVAYQLASFSPPFRYALSQVLKSDRDVHNRILKGQLESLIIKPLLAAKHTLLFDIVVVIDALDECENENSVGRILDLLLENDLFLSLPIRFLISSRPEPEIYRRMMKRVGEGFDARLVLHELDYSAVKNDIKAYLTYELDDIQLTPTHIDGLVERSGILFIYAATAAAYIKAGYLLMEHEERLDMILDVSLPSSGRMDNYIDELYNTILRAAFNNTALDKPSQERMGNILNAVICAQEPMTTCALAGLLKLKSGEQVAALLRPLGSVLHVSEKSGLITVLHTSFHDFLLDEQRSTVYYCNLRHNNTILAKACLGIIKHHNPQFNICHIETSYYPDEEIPDIDKRIDSAISSELFYSCRHWANHVQLADEPHELADLVHDFLSRRFLLWIEVLNLKKCVRLGMSVMQNIENWGRVSSHTCSVTIRELTYTQHAKISDELVELAHDAWRFVTMFASHSVSRSTPHIYISMLPFWPAEGPISFHYTPRMQNLIKPTGTALTRRQTALLATWAFGNQISSTKFSPDGSRIGVAAGKELFIIDGYTGQGLVGPLNGHTNTISSVEFSPNGLHVATSSWDGTIRVWDTQTGRTSIGPLKGHALSVESIHFSPDGTRVVSGSWDTTLRVWDITTGRMLMDPLEGHIAFVNSVVFSPDGSLIASGSSDKTIRLWEAESGALKVEPLRGHPTGVNSIVFSPDGSYLASGSRGGSIKLWDVERGLECDILIESGRAAVTAIQFSLDGRRILSASEDKIIRIHNLESGAIVNSLNGHTNHVTSVMFSQDEARILSGSSDNTVRVWDAKSNSITSGSPPPDGHHSEVNMVQYLSGDTYIASRSIDGTVRSWHPETGEISNAFHMHKKFSREHICMAFSGNGNIASGSRFGAIDLYPTCLTLTGHRGAISALAWSPDGDYIASGSGGAMQLWDTRTRRRIFDQLTTSPNPVTSVGFSPNGRIIAATSGNIITVWELEIDKGQNNQKTLEGHTRFTTSTAFSSDNELIASGSKDATVRIWSNQTGKTIFGPFRGARAEVTSVAFSPDGARIASASRDMRIYLWDFHSSDMLFESLEGHAGAVLSVAFSQNGTRIVSGSSDCTIRIWASMSGATNQLTDWKAECTSWSLTLEGWIHDSQGRPLIWVPPDLRTSLLRPQNTTIVSSDGWLKLGFSSAIVGNTSCFSRLTLT</sequence>
<dbReference type="CDD" id="cd00200">
    <property type="entry name" value="WD40"/>
    <property type="match status" value="2"/>
</dbReference>
<feature type="repeat" description="WD" evidence="3">
    <location>
        <begin position="1372"/>
        <end position="1413"/>
    </location>
</feature>
<feature type="repeat" description="WD" evidence="3">
    <location>
        <begin position="1415"/>
        <end position="1446"/>
    </location>
</feature>
<feature type="region of interest" description="Disordered" evidence="4">
    <location>
        <begin position="13"/>
        <end position="43"/>
    </location>
</feature>
<proteinExistence type="predicted"/>
<organism evidence="6 7">
    <name type="scientific">Rhizoctonia solani</name>
    <dbReference type="NCBI Taxonomy" id="456999"/>
    <lineage>
        <taxon>Eukaryota</taxon>
        <taxon>Fungi</taxon>
        <taxon>Dikarya</taxon>
        <taxon>Basidiomycota</taxon>
        <taxon>Agaricomycotina</taxon>
        <taxon>Agaricomycetes</taxon>
        <taxon>Cantharellales</taxon>
        <taxon>Ceratobasidiaceae</taxon>
        <taxon>Rhizoctonia</taxon>
    </lineage>
</organism>
<dbReference type="PROSITE" id="PS50837">
    <property type="entry name" value="NACHT"/>
    <property type="match status" value="1"/>
</dbReference>
<dbReference type="SUPFAM" id="SSF52540">
    <property type="entry name" value="P-loop containing nucleoside triphosphate hydrolases"/>
    <property type="match status" value="1"/>
</dbReference>
<protein>
    <recommendedName>
        <fullName evidence="5">NACHT domain-containing protein</fullName>
    </recommendedName>
</protein>
<dbReference type="PANTHER" id="PTHR19848:SF8">
    <property type="entry name" value="F-BOX AND WD REPEAT DOMAIN CONTAINING 7"/>
    <property type="match status" value="1"/>
</dbReference>
<evidence type="ECO:0000256" key="1">
    <source>
        <dbReference type="ARBA" id="ARBA00022574"/>
    </source>
</evidence>
<dbReference type="PRINTS" id="PR00320">
    <property type="entry name" value="GPROTEINBRPT"/>
</dbReference>
<dbReference type="InterPro" id="IPR001680">
    <property type="entry name" value="WD40_rpt"/>
</dbReference>
<evidence type="ECO:0000313" key="7">
    <source>
        <dbReference type="Proteomes" id="UP000663827"/>
    </source>
</evidence>
<dbReference type="Gene3D" id="2.130.10.10">
    <property type="entry name" value="YVTN repeat-like/Quinoprotein amine dehydrogenase"/>
    <property type="match status" value="5"/>
</dbReference>
<feature type="repeat" description="WD" evidence="3">
    <location>
        <begin position="1032"/>
        <end position="1068"/>
    </location>
</feature>
<dbReference type="InterPro" id="IPR019775">
    <property type="entry name" value="WD40_repeat_CS"/>
</dbReference>
<evidence type="ECO:0000256" key="3">
    <source>
        <dbReference type="PROSITE-ProRule" id="PRU00221"/>
    </source>
</evidence>
<feature type="repeat" description="WD" evidence="3">
    <location>
        <begin position="1162"/>
        <end position="1203"/>
    </location>
</feature>
<accession>A0A8H3HWW1</accession>
<reference evidence="6" key="1">
    <citation type="submission" date="2021-01" db="EMBL/GenBank/DDBJ databases">
        <authorList>
            <person name="Kaushik A."/>
        </authorList>
    </citation>
    <scope>NUCLEOTIDE SEQUENCE</scope>
    <source>
        <strain evidence="6">AG5</strain>
    </source>
</reference>
<evidence type="ECO:0000313" key="6">
    <source>
        <dbReference type="EMBL" id="CAE7068610.1"/>
    </source>
</evidence>
<comment type="caution">
    <text evidence="6">The sequence shown here is derived from an EMBL/GenBank/DDBJ whole genome shotgun (WGS) entry which is preliminary data.</text>
</comment>
<dbReference type="InterPro" id="IPR056884">
    <property type="entry name" value="NPHP3-like_N"/>
</dbReference>
<feature type="repeat" description="WD" evidence="3">
    <location>
        <begin position="903"/>
        <end position="944"/>
    </location>
</feature>
<dbReference type="EMBL" id="CAJNJQ010000292">
    <property type="protein sequence ID" value="CAE7068610.1"/>
    <property type="molecule type" value="Genomic_DNA"/>
</dbReference>
<dbReference type="InterPro" id="IPR020472">
    <property type="entry name" value="WD40_PAC1"/>
</dbReference>
<dbReference type="SMART" id="SM00320">
    <property type="entry name" value="WD40"/>
    <property type="match status" value="13"/>
</dbReference>
<feature type="repeat" description="WD" evidence="3">
    <location>
        <begin position="1117"/>
        <end position="1158"/>
    </location>
</feature>
<dbReference type="PROSITE" id="PS00678">
    <property type="entry name" value="WD_REPEATS_1"/>
    <property type="match status" value="5"/>
</dbReference>
<dbReference type="Gene3D" id="3.40.50.300">
    <property type="entry name" value="P-loop containing nucleotide triphosphate hydrolases"/>
    <property type="match status" value="1"/>
</dbReference>
<dbReference type="Pfam" id="PF00400">
    <property type="entry name" value="WD40"/>
    <property type="match status" value="11"/>
</dbReference>